<sequence>MSLSKPYSQKFRREWLSEAAFQGWLKEVSDDKTKAYCSYCRCELNAKKNDLLNHISRQKHIKAAKPFSSRQQKLEFQPKPKYNETQSSNEASLSLFIAAHTSILPVDHLGILCKKEFKNEIKLHRTKCTAVIKNVLAPHFTSVLKHDIGDGPYSLLLDESTDISVTKLLGIVVQYFSKTSFEIVSSFLTLTELTKGDSESITVAVKKTLLAYGLDIKKLCGIGVDNASVMTGVHNGVYQKLKLDVPHLIMIKCSCHSIQLAVSHASAEHLPRHLEFLVQETYNWFSKSSNRQNEYRNLYLTINDEEPLKITQACATRWLSIEPAVKKILDQWIELKLHFQLTRNTEKCFSAETLYNLYQNPTNEAYLLYIHTVLDHLQSLVKIFQSNNIDPSKLLNDLIMAIESLGKRVLNPLRQIDIFEINNLEDYLVPHPYLGFKVENKLREITTTTGFSAEDEKQFRDKCVNFTIGLIKQLRQRLPDNYRILRKVNQLSVANTLKQVKENISPLVQEMGHEEEFINKVEIQWNNITLVPWEKKNNTIAFWSEVLLYKDAADINPFKELCSFALSMISLPWSNGEVERVFSQLNIVKNRSRNRLGNDTTNAILTIRSGLRRLKTCCNKYELPNDVLKKIGTMATYENVGANEEEPSTSGTALVNLINDCSDDDD</sequence>
<reference evidence="3 4" key="1">
    <citation type="submission" date="2024-06" db="EMBL/GenBank/DDBJ databases">
        <title>A chromosome-level genome assembly of beet webworm, Loxostege sticticalis.</title>
        <authorList>
            <person name="Zhang Y."/>
        </authorList>
    </citation>
    <scope>NUCLEOTIDE SEQUENCE [LARGE SCALE GENOMIC DNA]</scope>
    <source>
        <strain evidence="3">AQ026</strain>
        <tissue evidence="3">Whole body</tissue>
    </source>
</reference>
<evidence type="ECO:0000259" key="2">
    <source>
        <dbReference type="Pfam" id="PF05699"/>
    </source>
</evidence>
<evidence type="ECO:0000256" key="1">
    <source>
        <dbReference type="SAM" id="MobiDB-lite"/>
    </source>
</evidence>
<evidence type="ECO:0000313" key="4">
    <source>
        <dbReference type="Proteomes" id="UP001549920"/>
    </source>
</evidence>
<dbReference type="PANTHER" id="PTHR37162">
    <property type="entry name" value="HAT FAMILY DIMERISATION DOMAINCONTAINING PROTEIN-RELATED"/>
    <property type="match status" value="1"/>
</dbReference>
<proteinExistence type="predicted"/>
<dbReference type="PANTHER" id="PTHR37162:SF1">
    <property type="entry name" value="BED-TYPE DOMAIN-CONTAINING PROTEIN"/>
    <property type="match status" value="1"/>
</dbReference>
<dbReference type="InterPro" id="IPR008906">
    <property type="entry name" value="HATC_C_dom"/>
</dbReference>
<dbReference type="Proteomes" id="UP001549920">
    <property type="component" value="Unassembled WGS sequence"/>
</dbReference>
<name>A0ABR3H4P4_LOXSC</name>
<keyword evidence="4" id="KW-1185">Reference proteome</keyword>
<protein>
    <recommendedName>
        <fullName evidence="2">HAT C-terminal dimerisation domain-containing protein</fullName>
    </recommendedName>
</protein>
<feature type="domain" description="HAT C-terminal dimerisation" evidence="2">
    <location>
        <begin position="553"/>
        <end position="609"/>
    </location>
</feature>
<dbReference type="InterPro" id="IPR012337">
    <property type="entry name" value="RNaseH-like_sf"/>
</dbReference>
<dbReference type="EMBL" id="JBEUOH010000026">
    <property type="protein sequence ID" value="KAL0859773.1"/>
    <property type="molecule type" value="Genomic_DNA"/>
</dbReference>
<accession>A0ABR3H4P4</accession>
<feature type="region of interest" description="Disordered" evidence="1">
    <location>
        <begin position="64"/>
        <end position="85"/>
    </location>
</feature>
<gene>
    <name evidence="3" type="ORF">ABMA27_010129</name>
</gene>
<feature type="compositionally biased region" description="Basic and acidic residues" evidence="1">
    <location>
        <begin position="72"/>
        <end position="82"/>
    </location>
</feature>
<comment type="caution">
    <text evidence="3">The sequence shown here is derived from an EMBL/GenBank/DDBJ whole genome shotgun (WGS) entry which is preliminary data.</text>
</comment>
<evidence type="ECO:0000313" key="3">
    <source>
        <dbReference type="EMBL" id="KAL0859773.1"/>
    </source>
</evidence>
<dbReference type="Pfam" id="PF05699">
    <property type="entry name" value="Dimer_Tnp_hAT"/>
    <property type="match status" value="1"/>
</dbReference>
<organism evidence="3 4">
    <name type="scientific">Loxostege sticticalis</name>
    <name type="common">Beet webworm moth</name>
    <dbReference type="NCBI Taxonomy" id="481309"/>
    <lineage>
        <taxon>Eukaryota</taxon>
        <taxon>Metazoa</taxon>
        <taxon>Ecdysozoa</taxon>
        <taxon>Arthropoda</taxon>
        <taxon>Hexapoda</taxon>
        <taxon>Insecta</taxon>
        <taxon>Pterygota</taxon>
        <taxon>Neoptera</taxon>
        <taxon>Endopterygota</taxon>
        <taxon>Lepidoptera</taxon>
        <taxon>Glossata</taxon>
        <taxon>Ditrysia</taxon>
        <taxon>Pyraloidea</taxon>
        <taxon>Crambidae</taxon>
        <taxon>Pyraustinae</taxon>
        <taxon>Loxostege</taxon>
    </lineage>
</organism>
<dbReference type="SUPFAM" id="SSF53098">
    <property type="entry name" value="Ribonuclease H-like"/>
    <property type="match status" value="1"/>
</dbReference>